<dbReference type="GO" id="GO:0005524">
    <property type="term" value="F:ATP binding"/>
    <property type="evidence" value="ECO:0007669"/>
    <property type="project" value="UniProtKB-KW"/>
</dbReference>
<dbReference type="PROSITE" id="PS01287">
    <property type="entry name" value="RTC"/>
    <property type="match status" value="1"/>
</dbReference>
<dbReference type="InterPro" id="IPR013792">
    <property type="entry name" value="RNA3'P_cycl/enolpyr_Trfase_a/b"/>
</dbReference>
<dbReference type="eggNOG" id="KOG3980">
    <property type="taxonomic scope" value="Eukaryota"/>
</dbReference>
<dbReference type="GO" id="GO:0005634">
    <property type="term" value="C:nucleus"/>
    <property type="evidence" value="ECO:0007669"/>
    <property type="project" value="TreeGrafter"/>
</dbReference>
<keyword evidence="4" id="KW-0547">Nucleotide-binding</keyword>
<dbReference type="Gene3D" id="3.65.10.20">
    <property type="entry name" value="RNA 3'-terminal phosphate cyclase domain"/>
    <property type="match status" value="1"/>
</dbReference>
<dbReference type="InterPro" id="IPR037136">
    <property type="entry name" value="RNA3'_phos_cyclase_dom_sf"/>
</dbReference>
<dbReference type="SUPFAM" id="SSF55205">
    <property type="entry name" value="EPT/RTPC-like"/>
    <property type="match status" value="2"/>
</dbReference>
<dbReference type="Proteomes" id="UP000053201">
    <property type="component" value="Unassembled WGS sequence"/>
</dbReference>
<reference evidence="6 7" key="1">
    <citation type="submission" date="2009-08" db="EMBL/GenBank/DDBJ databases">
        <title>The Genome Sequence of Spizellomyces punctatus strain DAOM BR117.</title>
        <authorList>
            <consortium name="The Broad Institute Genome Sequencing Platform"/>
            <person name="Russ C."/>
            <person name="Cuomo C."/>
            <person name="Shea T."/>
            <person name="Young S.K."/>
            <person name="Zeng Q."/>
            <person name="Koehrsen M."/>
            <person name="Haas B."/>
            <person name="Borodovsky M."/>
            <person name="Guigo R."/>
            <person name="Alvarado L."/>
            <person name="Berlin A."/>
            <person name="Bochicchio J."/>
            <person name="Borenstein D."/>
            <person name="Chapman S."/>
            <person name="Chen Z."/>
            <person name="Engels R."/>
            <person name="Freedman E."/>
            <person name="Gellesch M."/>
            <person name="Goldberg J."/>
            <person name="Griggs A."/>
            <person name="Gujja S."/>
            <person name="Heiman D."/>
            <person name="Hepburn T."/>
            <person name="Howarth C."/>
            <person name="Jen D."/>
            <person name="Larson L."/>
            <person name="Lewis B."/>
            <person name="Mehta T."/>
            <person name="Park D."/>
            <person name="Pearson M."/>
            <person name="Roberts A."/>
            <person name="Saif S."/>
            <person name="Shenoy N."/>
            <person name="Sisk P."/>
            <person name="Stolte C."/>
            <person name="Sykes S."/>
            <person name="Thomson T."/>
            <person name="Walk T."/>
            <person name="White J."/>
            <person name="Yandava C."/>
            <person name="Burger G."/>
            <person name="Gray M.W."/>
            <person name="Holland P.W.H."/>
            <person name="King N."/>
            <person name="Lang F.B.F."/>
            <person name="Roger A.J."/>
            <person name="Ruiz-Trillo I."/>
            <person name="Lander E."/>
            <person name="Nusbaum C."/>
        </authorList>
    </citation>
    <scope>NUCLEOTIDE SEQUENCE [LARGE SCALE GENOMIC DNA]</scope>
    <source>
        <strain evidence="6 7">DAOM BR117</strain>
    </source>
</reference>
<evidence type="ECO:0000256" key="4">
    <source>
        <dbReference type="PIRSR" id="PIRSR005378-2"/>
    </source>
</evidence>
<evidence type="ECO:0000256" key="1">
    <source>
        <dbReference type="ARBA" id="ARBA00012725"/>
    </source>
</evidence>
<protein>
    <recommendedName>
        <fullName evidence="1">RNA 3'-terminal-phosphate cyclase (ATP)</fullName>
        <ecNumber evidence="1">6.5.1.4</ecNumber>
    </recommendedName>
</protein>
<proteinExistence type="predicted"/>
<dbReference type="InParanoid" id="A0A0L0HKT8"/>
<accession>A0A0L0HKT8</accession>
<dbReference type="InterPro" id="IPR023797">
    <property type="entry name" value="RNA3'_phos_cyclase_dom"/>
</dbReference>
<evidence type="ECO:0000313" key="6">
    <source>
        <dbReference type="EMBL" id="KND01648.1"/>
    </source>
</evidence>
<dbReference type="PANTHER" id="PTHR11096:SF0">
    <property type="entry name" value="RNA 3'-TERMINAL PHOSPHATE CYCLASE"/>
    <property type="match status" value="1"/>
</dbReference>
<dbReference type="STRING" id="645134.A0A0L0HKT8"/>
<dbReference type="Pfam" id="PF01137">
    <property type="entry name" value="RTC"/>
    <property type="match status" value="1"/>
</dbReference>
<dbReference type="RefSeq" id="XP_016609687.1">
    <property type="nucleotide sequence ID" value="XM_016751708.1"/>
</dbReference>
<dbReference type="GO" id="GO:0003963">
    <property type="term" value="F:RNA-3'-phosphate cyclase activity"/>
    <property type="evidence" value="ECO:0007669"/>
    <property type="project" value="UniProtKB-EC"/>
</dbReference>
<organism evidence="6 7">
    <name type="scientific">Spizellomyces punctatus (strain DAOM BR117)</name>
    <dbReference type="NCBI Taxonomy" id="645134"/>
    <lineage>
        <taxon>Eukaryota</taxon>
        <taxon>Fungi</taxon>
        <taxon>Fungi incertae sedis</taxon>
        <taxon>Chytridiomycota</taxon>
        <taxon>Chytridiomycota incertae sedis</taxon>
        <taxon>Chytridiomycetes</taxon>
        <taxon>Spizellomycetales</taxon>
        <taxon>Spizellomycetaceae</taxon>
        <taxon>Spizellomyces</taxon>
    </lineage>
</organism>
<gene>
    <name evidence="6" type="ORF">SPPG_03445</name>
</gene>
<dbReference type="InterPro" id="IPR017770">
    <property type="entry name" value="RNA3'_term_phos_cyc_type_1"/>
</dbReference>
<evidence type="ECO:0000256" key="2">
    <source>
        <dbReference type="ARBA" id="ARBA00024481"/>
    </source>
</evidence>
<dbReference type="OMA" id="WSPPIDY"/>
<dbReference type="InterPro" id="IPR036553">
    <property type="entry name" value="RPTC_insert"/>
</dbReference>
<dbReference type="GeneID" id="27686959"/>
<dbReference type="VEuPathDB" id="FungiDB:SPPG_03445"/>
<evidence type="ECO:0000313" key="7">
    <source>
        <dbReference type="Proteomes" id="UP000053201"/>
    </source>
</evidence>
<keyword evidence="4" id="KW-0067">ATP-binding</keyword>
<dbReference type="InterPro" id="IPR000228">
    <property type="entry name" value="RNA3'_term_phos_cyc"/>
</dbReference>
<feature type="binding site" evidence="4">
    <location>
        <begin position="297"/>
        <end position="301"/>
    </location>
    <ligand>
        <name>ATP</name>
        <dbReference type="ChEBI" id="CHEBI:30616"/>
    </ligand>
</feature>
<dbReference type="Gene3D" id="3.30.360.20">
    <property type="entry name" value="RNA 3'-terminal phosphate cyclase, insert domain"/>
    <property type="match status" value="1"/>
</dbReference>
<dbReference type="PANTHER" id="PTHR11096">
    <property type="entry name" value="RNA 3' TERMINAL PHOSPHATE CYCLASE"/>
    <property type="match status" value="1"/>
</dbReference>
<feature type="active site" description="Tele-AMP-histidine intermediate" evidence="3">
    <location>
        <position position="323"/>
    </location>
</feature>
<evidence type="ECO:0000259" key="5">
    <source>
        <dbReference type="Pfam" id="PF01137"/>
    </source>
</evidence>
<dbReference type="PIRSF" id="PIRSF005378">
    <property type="entry name" value="RNA3'_term_phos_cycl_euk"/>
    <property type="match status" value="1"/>
</dbReference>
<dbReference type="EC" id="6.5.1.4" evidence="1"/>
<comment type="catalytic activity">
    <reaction evidence="2">
        <text>a 3'-end 3'-phospho-ribonucleotide-RNA + ATP = a 3'-end 2',3'-cyclophospho-ribonucleotide-RNA + AMP + diphosphate</text>
        <dbReference type="Rhea" id="RHEA:23976"/>
        <dbReference type="Rhea" id="RHEA-COMP:10463"/>
        <dbReference type="Rhea" id="RHEA-COMP:10464"/>
        <dbReference type="ChEBI" id="CHEBI:30616"/>
        <dbReference type="ChEBI" id="CHEBI:33019"/>
        <dbReference type="ChEBI" id="CHEBI:83062"/>
        <dbReference type="ChEBI" id="CHEBI:83064"/>
        <dbReference type="ChEBI" id="CHEBI:456215"/>
        <dbReference type="EC" id="6.5.1.4"/>
    </reaction>
</comment>
<sequence length="369" mass="40169">MDPIEIDGSILEGGGQILRNCVAYSVLSMRPIYIHSIRGNRKNPGLQLQHLTGILLAAQLSEAIVSGLEKNSLTLTFQPTRPQISMDKTNAGPKTYVAEISSAGACTLVLQLALPIVLYKATNLQIIVKGGTNVPLSPSVDYLQRVLFPTLSFAFSIPGVNLSVVKRGFMPAGGGELHVTGHTIQGRQGWKPCTILDKGQIVSYEAIFTGCCTQQFLSELTSQVSRRPQYVLLCEDLHIVAKHTSQSQLLLVARTDTGCIFGASALGGKYQNGEKLFRSAEKVLLKQLMGRSCVDEYLQDQLIVYMALAKGQSNVRTGPLTLHTRTAIHFAQVMTGAIFNIKRDEDKLDCDQSHESYVITCDPCTSGDI</sequence>
<feature type="binding site" evidence="4">
    <location>
        <position position="111"/>
    </location>
    <ligand>
        <name>ATP</name>
        <dbReference type="ChEBI" id="CHEBI:30616"/>
    </ligand>
</feature>
<dbReference type="EMBL" id="KQ257454">
    <property type="protein sequence ID" value="KND01648.1"/>
    <property type="molecule type" value="Genomic_DNA"/>
</dbReference>
<dbReference type="NCBIfam" id="TIGR03399">
    <property type="entry name" value="RNA_3prim_cycl"/>
    <property type="match status" value="1"/>
</dbReference>
<dbReference type="GO" id="GO:0006396">
    <property type="term" value="P:RNA processing"/>
    <property type="evidence" value="ECO:0007669"/>
    <property type="project" value="InterPro"/>
</dbReference>
<dbReference type="OrthoDB" id="25029at2759"/>
<name>A0A0L0HKT8_SPIPD</name>
<keyword evidence="7" id="KW-1185">Reference proteome</keyword>
<dbReference type="InterPro" id="IPR020719">
    <property type="entry name" value="RNA3'_term_phos_cycl-like_CS"/>
</dbReference>
<evidence type="ECO:0000256" key="3">
    <source>
        <dbReference type="PIRSR" id="PIRSR005378-1"/>
    </source>
</evidence>
<feature type="domain" description="RNA 3'-terminal phosphate cyclase" evidence="5">
    <location>
        <begin position="11"/>
        <end position="341"/>
    </location>
</feature>
<dbReference type="AlphaFoldDB" id="A0A0L0HKT8"/>